<dbReference type="SUPFAM" id="SSF53659">
    <property type="entry name" value="Isocitrate/Isopropylmalate dehydrogenase-like"/>
    <property type="match status" value="1"/>
</dbReference>
<keyword evidence="2" id="KW-0012">Acyltransferase</keyword>
<reference evidence="4" key="2">
    <citation type="submission" date="2021-09" db="EMBL/GenBank/DDBJ databases">
        <authorList>
            <person name="Gilroy R."/>
        </authorList>
    </citation>
    <scope>NUCLEOTIDE SEQUENCE</scope>
    <source>
        <strain evidence="4">CHK179-5677</strain>
    </source>
</reference>
<evidence type="ECO:0000259" key="3">
    <source>
        <dbReference type="Pfam" id="PF01515"/>
    </source>
</evidence>
<evidence type="ECO:0000313" key="5">
    <source>
        <dbReference type="Proteomes" id="UP000760668"/>
    </source>
</evidence>
<dbReference type="Gene3D" id="3.40.50.10950">
    <property type="match status" value="1"/>
</dbReference>
<evidence type="ECO:0000256" key="2">
    <source>
        <dbReference type="ARBA" id="ARBA00023315"/>
    </source>
</evidence>
<dbReference type="PANTHER" id="PTHR43356:SF3">
    <property type="entry name" value="PHOSPHATE ACETYLTRANSFERASE"/>
    <property type="match status" value="1"/>
</dbReference>
<organism evidence="4 5">
    <name type="scientific">Pseudoflavonifractor capillosus</name>
    <dbReference type="NCBI Taxonomy" id="106588"/>
    <lineage>
        <taxon>Bacteria</taxon>
        <taxon>Bacillati</taxon>
        <taxon>Bacillota</taxon>
        <taxon>Clostridia</taxon>
        <taxon>Eubacteriales</taxon>
        <taxon>Oscillospiraceae</taxon>
        <taxon>Pseudoflavonifractor</taxon>
    </lineage>
</organism>
<keyword evidence="1" id="KW-0808">Transferase</keyword>
<evidence type="ECO:0000313" key="4">
    <source>
        <dbReference type="EMBL" id="HJG87171.1"/>
    </source>
</evidence>
<feature type="domain" description="Phosphate acetyl/butaryl transferase" evidence="3">
    <location>
        <begin position="3"/>
        <end position="144"/>
    </location>
</feature>
<dbReference type="InterPro" id="IPR002505">
    <property type="entry name" value="PTA_PTB"/>
</dbReference>
<dbReference type="InterPro" id="IPR042113">
    <property type="entry name" value="P_AcTrfase_dom1"/>
</dbReference>
<protein>
    <submittedName>
        <fullName evidence="4">Phosphate acetyltransferase</fullName>
    </submittedName>
</protein>
<gene>
    <name evidence="4" type="ORF">K8V01_09150</name>
</gene>
<dbReference type="EMBL" id="DYUC01000092">
    <property type="protein sequence ID" value="HJG87171.1"/>
    <property type="molecule type" value="Genomic_DNA"/>
</dbReference>
<dbReference type="AlphaFoldDB" id="A0A921ST08"/>
<comment type="caution">
    <text evidence="4">The sequence shown here is derived from an EMBL/GenBank/DDBJ whole genome shotgun (WGS) entry which is preliminary data.</text>
</comment>
<evidence type="ECO:0000256" key="1">
    <source>
        <dbReference type="ARBA" id="ARBA00022679"/>
    </source>
</evidence>
<dbReference type="Pfam" id="PF01515">
    <property type="entry name" value="PTA_PTB"/>
    <property type="match status" value="1"/>
</dbReference>
<dbReference type="GO" id="GO:0016746">
    <property type="term" value="F:acyltransferase activity"/>
    <property type="evidence" value="ECO:0007669"/>
    <property type="project" value="UniProtKB-KW"/>
</dbReference>
<sequence length="144" mass="15663">MFNKLIETLKANPKRIVFTEGTDARILEASARLLTASWLKPVLVGNVEDVKKAAADHGFNIDGAEIVDPETYEGMEAMVEKMVELRKGKMTADECRAALKKGNYFGTMLVKMGVADCLLGGATYSTADTVRPALQLIKTKPGNK</sequence>
<dbReference type="Proteomes" id="UP000760668">
    <property type="component" value="Unassembled WGS sequence"/>
</dbReference>
<proteinExistence type="predicted"/>
<dbReference type="InterPro" id="IPR050500">
    <property type="entry name" value="Phos_Acetyltrans/Butyryltrans"/>
</dbReference>
<accession>A0A921ST08</accession>
<feature type="non-terminal residue" evidence="4">
    <location>
        <position position="144"/>
    </location>
</feature>
<dbReference type="PANTHER" id="PTHR43356">
    <property type="entry name" value="PHOSPHATE ACETYLTRANSFERASE"/>
    <property type="match status" value="1"/>
</dbReference>
<name>A0A921ST08_9FIRM</name>
<reference evidence="4" key="1">
    <citation type="journal article" date="2021" name="PeerJ">
        <title>Extensive microbial diversity within the chicken gut microbiome revealed by metagenomics and culture.</title>
        <authorList>
            <person name="Gilroy R."/>
            <person name="Ravi A."/>
            <person name="Getino M."/>
            <person name="Pursley I."/>
            <person name="Horton D.L."/>
            <person name="Alikhan N.F."/>
            <person name="Baker D."/>
            <person name="Gharbi K."/>
            <person name="Hall N."/>
            <person name="Watson M."/>
            <person name="Adriaenssens E.M."/>
            <person name="Foster-Nyarko E."/>
            <person name="Jarju S."/>
            <person name="Secka A."/>
            <person name="Antonio M."/>
            <person name="Oren A."/>
            <person name="Chaudhuri R.R."/>
            <person name="La Ragione R."/>
            <person name="Hildebrand F."/>
            <person name="Pallen M.J."/>
        </authorList>
    </citation>
    <scope>NUCLEOTIDE SEQUENCE</scope>
    <source>
        <strain evidence="4">CHK179-5677</strain>
    </source>
</reference>